<dbReference type="STRING" id="246194.CHY_1727"/>
<dbReference type="InterPro" id="IPR021961">
    <property type="entry name" value="McrB_DNA-bd"/>
</dbReference>
<dbReference type="KEGG" id="chy:CHY_1727"/>
<evidence type="ECO:0000259" key="1">
    <source>
        <dbReference type="Pfam" id="PF07728"/>
    </source>
</evidence>
<dbReference type="InterPro" id="IPR011704">
    <property type="entry name" value="ATPase_dyneun-rel_AAA"/>
</dbReference>
<dbReference type="Proteomes" id="UP000002706">
    <property type="component" value="Chromosome"/>
</dbReference>
<dbReference type="InterPro" id="IPR027417">
    <property type="entry name" value="P-loop_NTPase"/>
</dbReference>
<reference evidence="3 4" key="1">
    <citation type="journal article" date="2005" name="PLoS Genet.">
        <title>Life in hot carbon monoxide: the complete genome sequence of Carboxydothermus hydrogenoformans Z-2901.</title>
        <authorList>
            <person name="Wu M."/>
            <person name="Ren Q."/>
            <person name="Durkin A.S."/>
            <person name="Daugherty S.C."/>
            <person name="Brinkac L.M."/>
            <person name="Dodson R.J."/>
            <person name="Madupu R."/>
            <person name="Sullivan S.A."/>
            <person name="Kolonay J.F."/>
            <person name="Haft D.H."/>
            <person name="Nelson W.C."/>
            <person name="Tallon L.J."/>
            <person name="Jones K.M."/>
            <person name="Ulrich L.E."/>
            <person name="Gonzalez J.M."/>
            <person name="Zhulin I.B."/>
            <person name="Robb F.T."/>
            <person name="Eisen J.A."/>
        </authorList>
    </citation>
    <scope>NUCLEOTIDE SEQUENCE [LARGE SCALE GENOMIC DNA]</scope>
    <source>
        <strain evidence="4">ATCC BAA-161 / DSM 6008 / Z-2901</strain>
    </source>
</reference>
<gene>
    <name evidence="3" type="ordered locus">CHY_1727</name>
</gene>
<dbReference type="Pfam" id="PF12102">
    <property type="entry name" value="MrcB_N"/>
    <property type="match status" value="1"/>
</dbReference>
<organism evidence="3 4">
    <name type="scientific">Carboxydothermus hydrogenoformans (strain ATCC BAA-161 / DSM 6008 / Z-2901)</name>
    <dbReference type="NCBI Taxonomy" id="246194"/>
    <lineage>
        <taxon>Bacteria</taxon>
        <taxon>Bacillati</taxon>
        <taxon>Bacillota</taxon>
        <taxon>Clostridia</taxon>
        <taxon>Thermoanaerobacterales</taxon>
        <taxon>Thermoanaerobacteraceae</taxon>
        <taxon>Carboxydothermus</taxon>
    </lineage>
</organism>
<dbReference type="Pfam" id="PF07728">
    <property type="entry name" value="AAA_5"/>
    <property type="match status" value="1"/>
</dbReference>
<dbReference type="Gene3D" id="3.30.920.90">
    <property type="match status" value="1"/>
</dbReference>
<proteinExistence type="predicted"/>
<protein>
    <submittedName>
        <fullName evidence="3">Conserved domain protein</fullName>
    </submittedName>
</protein>
<dbReference type="PANTHER" id="PTHR37291:SF1">
    <property type="entry name" value="TYPE IV METHYL-DIRECTED RESTRICTION ENZYME ECOKMCRB SUBUNIT"/>
    <property type="match status" value="1"/>
</dbReference>
<dbReference type="EMBL" id="CP000141">
    <property type="protein sequence ID" value="ABB14540.1"/>
    <property type="molecule type" value="Genomic_DNA"/>
</dbReference>
<feature type="domain" description="ATPase dynein-related AAA" evidence="1">
    <location>
        <begin position="242"/>
        <end position="377"/>
    </location>
</feature>
<name>Q3ABD7_CARHZ</name>
<dbReference type="REBASE" id="11461">
    <property type="entry name" value="ChyZMcrB2P"/>
</dbReference>
<dbReference type="InterPro" id="IPR052934">
    <property type="entry name" value="Methyl-DNA_Rec/Restrict_Enz"/>
</dbReference>
<dbReference type="Gene3D" id="3.40.50.300">
    <property type="entry name" value="P-loop containing nucleotide triphosphate hydrolases"/>
    <property type="match status" value="1"/>
</dbReference>
<dbReference type="GO" id="GO:0005524">
    <property type="term" value="F:ATP binding"/>
    <property type="evidence" value="ECO:0007669"/>
    <property type="project" value="InterPro"/>
</dbReference>
<sequence length="569" mass="67263">MLRELLLDVLNNYKNETNENKFSKNVRIYKVLTYDFKDYLGKYVNNDIYEVKGSAGQGVWTKYPWVAIYNKKITNSIQEGVYIVYLFSEDMQRVYLTLNQGCTKLIEEFRKKKLVIDQLVKTREEIRRNIPNGSFKIDNKLKIGYVYYEEGSIFYKEYSRDNMPEENILLNDLKELIDKYEVYYHNIFLGKSDYIKGSVQMKGQEPNKIIQKIKNYIQSKGFNYSYEELCNFYLSLKTKPFVILAGISGTGKSKLVRLFAEAVGATTENGRFSIIPVRPDWNDNSELIGYKNIKDEFVPGYLTKIIEKAKEEPDKPYFVCLDEMNLARVEYYLSDYLSLIESRKFERNEIITDKLEILNGITIPQNLYLIGTVNMDDTTYSFSRKVLDRTNTIEFSEVDFDLDHFMVNADEQIEIGYEELDNNFFRSDYLTIKDALHEDMEYVKTINDKIILINEILKKANKHFGYRVRDEILFYMLYNKKLQLLDEEMAFDYQIMQKILPTIVGSEQKIKEILIELYNFCNPNYQIANLPSYIEDAEKFLGEATYKKSAKKIIEMLRRFEDGFTSYWI</sequence>
<evidence type="ECO:0000313" key="3">
    <source>
        <dbReference type="EMBL" id="ABB14540.1"/>
    </source>
</evidence>
<evidence type="ECO:0000313" key="4">
    <source>
        <dbReference type="Proteomes" id="UP000002706"/>
    </source>
</evidence>
<evidence type="ECO:0000259" key="2">
    <source>
        <dbReference type="Pfam" id="PF12102"/>
    </source>
</evidence>
<dbReference type="SUPFAM" id="SSF52540">
    <property type="entry name" value="P-loop containing nucleoside triphosphate hydrolases"/>
    <property type="match status" value="2"/>
</dbReference>
<dbReference type="HOGENOM" id="CLU_011498_2_1_9"/>
<dbReference type="AlphaFoldDB" id="Q3ABD7"/>
<feature type="domain" description="Type IV methyl-directed restriction enzyme EcoKMcrB subunit DNA-binding" evidence="2">
    <location>
        <begin position="9"/>
        <end position="184"/>
    </location>
</feature>
<dbReference type="InParanoid" id="Q3ABD7"/>
<dbReference type="PANTHER" id="PTHR37291">
    <property type="entry name" value="5-METHYLCYTOSINE-SPECIFIC RESTRICTION ENZYME B"/>
    <property type="match status" value="1"/>
</dbReference>
<dbReference type="RefSeq" id="WP_011344622.1">
    <property type="nucleotide sequence ID" value="NC_007503.1"/>
</dbReference>
<accession>Q3ABD7</accession>
<dbReference type="GO" id="GO:0016887">
    <property type="term" value="F:ATP hydrolysis activity"/>
    <property type="evidence" value="ECO:0007669"/>
    <property type="project" value="InterPro"/>
</dbReference>
<dbReference type="eggNOG" id="COG1401">
    <property type="taxonomic scope" value="Bacteria"/>
</dbReference>
<keyword evidence="4" id="KW-1185">Reference proteome</keyword>